<proteinExistence type="predicted"/>
<dbReference type="Proteomes" id="UP001178461">
    <property type="component" value="Chromosome 18"/>
</dbReference>
<keyword evidence="4" id="KW-1185">Reference proteome</keyword>
<keyword evidence="2" id="KW-0732">Signal</keyword>
<accession>A0AA35LMY0</accession>
<sequence>MDWRRHSVQHFLRNIFIILMVSYHLWAAPDGSETAQGESPSTLHFLSPSAGKEPIR</sequence>
<feature type="compositionally biased region" description="Polar residues" evidence="1">
    <location>
        <begin position="33"/>
        <end position="44"/>
    </location>
</feature>
<evidence type="ECO:0000256" key="2">
    <source>
        <dbReference type="SAM" id="SignalP"/>
    </source>
</evidence>
<evidence type="ECO:0000313" key="4">
    <source>
        <dbReference type="Proteomes" id="UP001178461"/>
    </source>
</evidence>
<name>A0AA35LMY0_9SAUR</name>
<feature type="region of interest" description="Disordered" evidence="1">
    <location>
        <begin position="31"/>
        <end position="56"/>
    </location>
</feature>
<dbReference type="AlphaFoldDB" id="A0AA35LMY0"/>
<evidence type="ECO:0008006" key="5">
    <source>
        <dbReference type="Google" id="ProtNLM"/>
    </source>
</evidence>
<gene>
    <name evidence="3" type="ORF">PODLI_1B029715</name>
</gene>
<organism evidence="3 4">
    <name type="scientific">Podarcis lilfordi</name>
    <name type="common">Lilford's wall lizard</name>
    <dbReference type="NCBI Taxonomy" id="74358"/>
    <lineage>
        <taxon>Eukaryota</taxon>
        <taxon>Metazoa</taxon>
        <taxon>Chordata</taxon>
        <taxon>Craniata</taxon>
        <taxon>Vertebrata</taxon>
        <taxon>Euteleostomi</taxon>
        <taxon>Lepidosauria</taxon>
        <taxon>Squamata</taxon>
        <taxon>Bifurcata</taxon>
        <taxon>Unidentata</taxon>
        <taxon>Episquamata</taxon>
        <taxon>Laterata</taxon>
        <taxon>Lacertibaenia</taxon>
        <taxon>Lacertidae</taxon>
        <taxon>Podarcis</taxon>
    </lineage>
</organism>
<dbReference type="EMBL" id="OX395144">
    <property type="protein sequence ID" value="CAI5798792.1"/>
    <property type="molecule type" value="Genomic_DNA"/>
</dbReference>
<evidence type="ECO:0000313" key="3">
    <source>
        <dbReference type="EMBL" id="CAI5798792.1"/>
    </source>
</evidence>
<feature type="signal peptide" evidence="2">
    <location>
        <begin position="1"/>
        <end position="27"/>
    </location>
</feature>
<reference evidence="3" key="1">
    <citation type="submission" date="2022-12" db="EMBL/GenBank/DDBJ databases">
        <authorList>
            <person name="Alioto T."/>
            <person name="Alioto T."/>
            <person name="Gomez Garrido J."/>
        </authorList>
    </citation>
    <scope>NUCLEOTIDE SEQUENCE</scope>
</reference>
<feature type="chain" id="PRO_5041296854" description="Agouti signaling protein" evidence="2">
    <location>
        <begin position="28"/>
        <end position="56"/>
    </location>
</feature>
<protein>
    <recommendedName>
        <fullName evidence="5">Agouti signaling protein</fullName>
    </recommendedName>
</protein>
<evidence type="ECO:0000256" key="1">
    <source>
        <dbReference type="SAM" id="MobiDB-lite"/>
    </source>
</evidence>